<protein>
    <submittedName>
        <fullName evidence="2">HEAT domain containing protein</fullName>
    </submittedName>
</protein>
<evidence type="ECO:0000313" key="2">
    <source>
        <dbReference type="EMBL" id="ADG66432.1"/>
    </source>
</evidence>
<evidence type="ECO:0000313" key="3">
    <source>
        <dbReference type="Proteomes" id="UP000002220"/>
    </source>
</evidence>
<dbReference type="EMBL" id="CP001744">
    <property type="protein sequence ID" value="ADG66432.1"/>
    <property type="molecule type" value="Genomic_DNA"/>
</dbReference>
<name>D5SQW4_PLAL2</name>
<dbReference type="InterPro" id="IPR011989">
    <property type="entry name" value="ARM-like"/>
</dbReference>
<dbReference type="HOGENOM" id="CLU_739356_0_0_0"/>
<dbReference type="AlphaFoldDB" id="D5SQW4"/>
<reference evidence="2 3" key="1">
    <citation type="journal article" date="2010" name="Stand. Genomic Sci.">
        <title>Complete genome sequence of Planctomyces limnophilus type strain (Mu 290).</title>
        <authorList>
            <person name="Labutti K."/>
            <person name="Sikorski J."/>
            <person name="Schneider S."/>
            <person name="Nolan M."/>
            <person name="Lucas S."/>
            <person name="Glavina Del Rio T."/>
            <person name="Tice H."/>
            <person name="Cheng J.F."/>
            <person name="Goodwin L."/>
            <person name="Pitluck S."/>
            <person name="Liolios K."/>
            <person name="Ivanova N."/>
            <person name="Mavromatis K."/>
            <person name="Mikhailova N."/>
            <person name="Pati A."/>
            <person name="Chen A."/>
            <person name="Palaniappan K."/>
            <person name="Land M."/>
            <person name="Hauser L."/>
            <person name="Chang Y.J."/>
            <person name="Jeffries C.D."/>
            <person name="Tindall B.J."/>
            <person name="Rohde M."/>
            <person name="Goker M."/>
            <person name="Woyke T."/>
            <person name="Bristow J."/>
            <person name="Eisen J.A."/>
            <person name="Markowitz V."/>
            <person name="Hugenholtz P."/>
            <person name="Kyrpides N.C."/>
            <person name="Klenk H.P."/>
            <person name="Lapidus A."/>
        </authorList>
    </citation>
    <scope>NUCLEOTIDE SEQUENCE [LARGE SCALE GENOMIC DNA]</scope>
    <source>
        <strain evidence="3">ATCC 43296 / DSM 3776 / IFAM 1008 / 290</strain>
    </source>
</reference>
<dbReference type="Pfam" id="PF02985">
    <property type="entry name" value="HEAT"/>
    <property type="match status" value="1"/>
</dbReference>
<dbReference type="InterPro" id="IPR000357">
    <property type="entry name" value="HEAT"/>
</dbReference>
<dbReference type="KEGG" id="plm:Plim_0584"/>
<evidence type="ECO:0000256" key="1">
    <source>
        <dbReference type="ARBA" id="ARBA00022737"/>
    </source>
</evidence>
<dbReference type="InterPro" id="IPR016024">
    <property type="entry name" value="ARM-type_fold"/>
</dbReference>
<sequence precursor="true">MRVCTHVGIGLVVVAAVLGGSAASISGQVLRSSEEAAEFPHASLACKLKMGSITEREVGSPSGTLCDATCSVLATLKGHLGKQVQITFRHHANGPHNPGMDTVKEGEVYVVMLRGKTSPYEMFAVIKAVDAVVEPTFGTRPGERLLAELVAMWKSNDPKMRIAAIEQMGIIRDRRVSEEVIAAAKDKDAETARAGVIALYRMKIAPDAKRVMELFNEQIMEVWYQESGEPQEDDKGEKIWRRDAGHTFLERGLPDFDYATYVREGIKKEWVRKDDQTLYMFFGVPWKVQRKECVPELVKLLDDPDKRVRWWAVLCLTHTVDDVDRPQWEEYEPREGEELAKWRKWWKEKGDDFMADTATQRSKPDIFLRHGHSP</sequence>
<gene>
    <name evidence="2" type="ordered locus">Plim_0584</name>
</gene>
<organism evidence="2 3">
    <name type="scientific">Planctopirus limnophila (strain ATCC 43296 / DSM 3776 / IFAM 1008 / Mu 290)</name>
    <name type="common">Planctomyces limnophilus</name>
    <dbReference type="NCBI Taxonomy" id="521674"/>
    <lineage>
        <taxon>Bacteria</taxon>
        <taxon>Pseudomonadati</taxon>
        <taxon>Planctomycetota</taxon>
        <taxon>Planctomycetia</taxon>
        <taxon>Planctomycetales</taxon>
        <taxon>Planctomycetaceae</taxon>
        <taxon>Planctopirus</taxon>
    </lineage>
</organism>
<keyword evidence="1" id="KW-0677">Repeat</keyword>
<dbReference type="SUPFAM" id="SSF48371">
    <property type="entry name" value="ARM repeat"/>
    <property type="match status" value="1"/>
</dbReference>
<accession>D5SQW4</accession>
<dbReference type="Gene3D" id="1.25.10.10">
    <property type="entry name" value="Leucine-rich Repeat Variant"/>
    <property type="match status" value="1"/>
</dbReference>
<proteinExistence type="predicted"/>
<dbReference type="STRING" id="521674.Plim_0584"/>
<dbReference type="Proteomes" id="UP000002220">
    <property type="component" value="Chromosome"/>
</dbReference>
<keyword evidence="3" id="KW-1185">Reference proteome</keyword>